<comment type="caution">
    <text evidence="2">The sequence shown here is derived from an EMBL/GenBank/DDBJ whole genome shotgun (WGS) entry which is preliminary data.</text>
</comment>
<protein>
    <recommendedName>
        <fullName evidence="4">Rna-directed dna polymerase from mobile element jockey-like</fullName>
    </recommendedName>
</protein>
<name>A0AAN7PHJ8_MYCAM</name>
<proteinExistence type="predicted"/>
<dbReference type="Proteomes" id="UP001333110">
    <property type="component" value="Unassembled WGS sequence"/>
</dbReference>
<accession>A0AAN7PHJ8</accession>
<dbReference type="AlphaFoldDB" id="A0AAN7PHJ8"/>
<reference evidence="2 3" key="1">
    <citation type="journal article" date="2023" name="J. Hered.">
        <title>Chromosome-level genome of the wood stork (Mycteria americana) provides insight into avian chromosome evolution.</title>
        <authorList>
            <person name="Flamio R. Jr."/>
            <person name="Ramstad K.M."/>
        </authorList>
    </citation>
    <scope>NUCLEOTIDE SEQUENCE [LARGE SCALE GENOMIC DNA]</scope>
    <source>
        <strain evidence="2">JAX WOST 10</strain>
    </source>
</reference>
<evidence type="ECO:0000256" key="1">
    <source>
        <dbReference type="SAM" id="MobiDB-lite"/>
    </source>
</evidence>
<dbReference type="PANTHER" id="PTHR33332">
    <property type="entry name" value="REVERSE TRANSCRIPTASE DOMAIN-CONTAINING PROTEIN"/>
    <property type="match status" value="1"/>
</dbReference>
<gene>
    <name evidence="2" type="ORF">QYF61_007398</name>
</gene>
<keyword evidence="3" id="KW-1185">Reference proteome</keyword>
<organism evidence="2 3">
    <name type="scientific">Mycteria americana</name>
    <name type="common">Wood stork</name>
    <dbReference type="NCBI Taxonomy" id="33587"/>
    <lineage>
        <taxon>Eukaryota</taxon>
        <taxon>Metazoa</taxon>
        <taxon>Chordata</taxon>
        <taxon>Craniata</taxon>
        <taxon>Vertebrata</taxon>
        <taxon>Euteleostomi</taxon>
        <taxon>Archelosauria</taxon>
        <taxon>Archosauria</taxon>
        <taxon>Dinosauria</taxon>
        <taxon>Saurischia</taxon>
        <taxon>Theropoda</taxon>
        <taxon>Coelurosauria</taxon>
        <taxon>Aves</taxon>
        <taxon>Neognathae</taxon>
        <taxon>Neoaves</taxon>
        <taxon>Aequornithes</taxon>
        <taxon>Ciconiiformes</taxon>
        <taxon>Ciconiidae</taxon>
        <taxon>Mycteria</taxon>
    </lineage>
</organism>
<dbReference type="EMBL" id="JAUNZN010000002">
    <property type="protein sequence ID" value="KAK4826313.1"/>
    <property type="molecule type" value="Genomic_DNA"/>
</dbReference>
<evidence type="ECO:0000313" key="2">
    <source>
        <dbReference type="EMBL" id="KAK4826313.1"/>
    </source>
</evidence>
<evidence type="ECO:0008006" key="4">
    <source>
        <dbReference type="Google" id="ProtNLM"/>
    </source>
</evidence>
<feature type="region of interest" description="Disordered" evidence="1">
    <location>
        <begin position="8"/>
        <end position="30"/>
    </location>
</feature>
<sequence>MALGAAVRERAGAGTKGQQAPRGGPGWRAAPLRRGAPVARPCAPVLALRSPVAGTGSGHSGMGETVRVKSSFLLWIRQGFNIFISDIDSGIKCTLSKFVDDAKLSGAVDSLEGRGTIQRDLDRLQEWAHANLMKVNKAKCKVLHLGWGNPRYQYGLGGECIESSPVEKALGILVDEKLDMSWQCLISLSMIWTRGSICNDTKLGGSVDLLEGRKALQGDLDRLD</sequence>
<evidence type="ECO:0000313" key="3">
    <source>
        <dbReference type="Proteomes" id="UP001333110"/>
    </source>
</evidence>